<dbReference type="InterPro" id="IPR027417">
    <property type="entry name" value="P-loop_NTPase"/>
</dbReference>
<dbReference type="EMBL" id="JAVKPK010000068">
    <property type="protein sequence ID" value="MDR7666794.1"/>
    <property type="molecule type" value="Genomic_DNA"/>
</dbReference>
<reference evidence="2" key="1">
    <citation type="submission" date="2023-07" db="EMBL/GenBank/DDBJ databases">
        <title>Whole-genome sequencing of a new Methanosarcina sp. Z-7115.</title>
        <authorList>
            <person name="Zhilina T.N."/>
            <person name="Merkel A.Y."/>
        </authorList>
    </citation>
    <scope>NUCLEOTIDE SEQUENCE [LARGE SCALE GENOMIC DNA]</scope>
    <source>
        <strain evidence="2">Z-7115</strain>
    </source>
</reference>
<organism evidence="1 2">
    <name type="scientific">Methanosarcina baikalica</name>
    <dbReference type="NCBI Taxonomy" id="3073890"/>
    <lineage>
        <taxon>Archaea</taxon>
        <taxon>Methanobacteriati</taxon>
        <taxon>Methanobacteriota</taxon>
        <taxon>Stenosarchaea group</taxon>
        <taxon>Methanomicrobia</taxon>
        <taxon>Methanosarcinales</taxon>
        <taxon>Methanosarcinaceae</taxon>
        <taxon>Methanosarcina</taxon>
    </lineage>
</organism>
<comment type="caution">
    <text evidence="1">The sequence shown here is derived from an EMBL/GenBank/DDBJ whole genome shotgun (WGS) entry which is preliminary data.</text>
</comment>
<gene>
    <name evidence="1" type="ORF">RG963_13595</name>
</gene>
<accession>A0ABU2D479</accession>
<dbReference type="Gene3D" id="3.40.50.300">
    <property type="entry name" value="P-loop containing nucleotide triphosphate hydrolases"/>
    <property type="match status" value="1"/>
</dbReference>
<proteinExistence type="predicted"/>
<dbReference type="RefSeq" id="WP_310576823.1">
    <property type="nucleotide sequence ID" value="NZ_JAVKPK010000068.1"/>
</dbReference>
<dbReference type="Proteomes" id="UP001246244">
    <property type="component" value="Unassembled WGS sequence"/>
</dbReference>
<evidence type="ECO:0000313" key="1">
    <source>
        <dbReference type="EMBL" id="MDR7666794.1"/>
    </source>
</evidence>
<keyword evidence="2" id="KW-1185">Reference proteome</keyword>
<protein>
    <recommendedName>
        <fullName evidence="3">CobW/HypB/UreG nucleotide-binding domain-containing protein</fullName>
    </recommendedName>
</protein>
<evidence type="ECO:0000313" key="2">
    <source>
        <dbReference type="Proteomes" id="UP001246244"/>
    </source>
</evidence>
<sequence>MSMIEVNDIVFKHPMIFKTAELVILNKVDIAHAVDVDAEK</sequence>
<name>A0ABU2D479_9EURY</name>
<evidence type="ECO:0008006" key="3">
    <source>
        <dbReference type="Google" id="ProtNLM"/>
    </source>
</evidence>